<dbReference type="Gene3D" id="2.40.30.60">
    <property type="entry name" value="RimM"/>
    <property type="match status" value="1"/>
</dbReference>
<dbReference type="RefSeq" id="WP_109676731.1">
    <property type="nucleotide sequence ID" value="NZ_CP086615.1"/>
</dbReference>
<accession>A0A2U2N6K8</accession>
<dbReference type="PANTHER" id="PTHR33692">
    <property type="entry name" value="RIBOSOME MATURATION FACTOR RIMM"/>
    <property type="match status" value="1"/>
</dbReference>
<dbReference type="GO" id="GO:0006364">
    <property type="term" value="P:rRNA processing"/>
    <property type="evidence" value="ECO:0007669"/>
    <property type="project" value="UniProtKB-UniRule"/>
</dbReference>
<evidence type="ECO:0000256" key="1">
    <source>
        <dbReference type="ARBA" id="ARBA00022490"/>
    </source>
</evidence>
<dbReference type="InterPro" id="IPR002676">
    <property type="entry name" value="RimM_N"/>
</dbReference>
<dbReference type="Pfam" id="PF24986">
    <property type="entry name" value="PRC_RimM"/>
    <property type="match status" value="1"/>
</dbReference>
<evidence type="ECO:0000313" key="8">
    <source>
        <dbReference type="EMBL" id="PWG64609.1"/>
    </source>
</evidence>
<keyword evidence="1 5" id="KW-0963">Cytoplasm</keyword>
<evidence type="ECO:0000256" key="2">
    <source>
        <dbReference type="ARBA" id="ARBA00022517"/>
    </source>
</evidence>
<evidence type="ECO:0000313" key="9">
    <source>
        <dbReference type="Proteomes" id="UP000245474"/>
    </source>
</evidence>
<dbReference type="AlphaFoldDB" id="A0A2U2N6K8"/>
<dbReference type="PANTHER" id="PTHR33692:SF1">
    <property type="entry name" value="RIBOSOME MATURATION FACTOR RIMM"/>
    <property type="match status" value="1"/>
</dbReference>
<keyword evidence="3 5" id="KW-0698">rRNA processing</keyword>
<comment type="domain">
    <text evidence="5">The PRC barrel domain binds ribosomal protein uS19.</text>
</comment>
<dbReference type="EMBL" id="QFFI01000005">
    <property type="protein sequence ID" value="PWG64609.1"/>
    <property type="molecule type" value="Genomic_DNA"/>
</dbReference>
<dbReference type="SUPFAM" id="SSF50346">
    <property type="entry name" value="PRC-barrel domain"/>
    <property type="match status" value="1"/>
</dbReference>
<feature type="domain" description="Ribosome maturation factor RimM PRC barrel" evidence="7">
    <location>
        <begin position="105"/>
        <end position="169"/>
    </location>
</feature>
<dbReference type="InterPro" id="IPR011961">
    <property type="entry name" value="RimM"/>
</dbReference>
<gene>
    <name evidence="5" type="primary">rimM</name>
    <name evidence="8" type="ORF">DEM34_04585</name>
</gene>
<dbReference type="Proteomes" id="UP000245474">
    <property type="component" value="Unassembled WGS sequence"/>
</dbReference>
<name>A0A2U2N6K8_9GAMM</name>
<dbReference type="HAMAP" id="MF_00014">
    <property type="entry name" value="Ribosome_mat_RimM"/>
    <property type="match status" value="1"/>
</dbReference>
<dbReference type="InterPro" id="IPR056792">
    <property type="entry name" value="PRC_RimM"/>
</dbReference>
<dbReference type="OrthoDB" id="9783509at2"/>
<dbReference type="GO" id="GO:0005737">
    <property type="term" value="C:cytoplasm"/>
    <property type="evidence" value="ECO:0007669"/>
    <property type="project" value="UniProtKB-SubCell"/>
</dbReference>
<evidence type="ECO:0000256" key="4">
    <source>
        <dbReference type="ARBA" id="ARBA00023186"/>
    </source>
</evidence>
<sequence>MVDVQADDERIVLGEIVGVHGVGGRVKVHSWTRPPENLFDYRDWELQLAGTVTPVRLVEGRRQGRHLLARIEGLSDRDAALAWRGARIAVPSSALPPAGAGEYYWAELEGLEVVTREGQVLGQVDHLLETGANDVLVVRGERERLVPYVPGTYVLEVDLAAARITVDWDPEF</sequence>
<evidence type="ECO:0000256" key="3">
    <source>
        <dbReference type="ARBA" id="ARBA00022552"/>
    </source>
</evidence>
<dbReference type="GO" id="GO:0005840">
    <property type="term" value="C:ribosome"/>
    <property type="evidence" value="ECO:0007669"/>
    <property type="project" value="InterPro"/>
</dbReference>
<comment type="caution">
    <text evidence="8">The sequence shown here is derived from an EMBL/GenBank/DDBJ whole genome shotgun (WGS) entry which is preliminary data.</text>
</comment>
<dbReference type="GO" id="GO:0043022">
    <property type="term" value="F:ribosome binding"/>
    <property type="evidence" value="ECO:0007669"/>
    <property type="project" value="InterPro"/>
</dbReference>
<comment type="subunit">
    <text evidence="5">Binds ribosomal protein uS19.</text>
</comment>
<dbReference type="InterPro" id="IPR011033">
    <property type="entry name" value="PRC_barrel-like_sf"/>
</dbReference>
<dbReference type="InterPro" id="IPR036976">
    <property type="entry name" value="RimM_N_sf"/>
</dbReference>
<keyword evidence="9" id="KW-1185">Reference proteome</keyword>
<feature type="domain" description="RimM N-terminal" evidence="6">
    <location>
        <begin position="13"/>
        <end position="93"/>
    </location>
</feature>
<dbReference type="GO" id="GO:0042274">
    <property type="term" value="P:ribosomal small subunit biogenesis"/>
    <property type="evidence" value="ECO:0007669"/>
    <property type="project" value="UniProtKB-UniRule"/>
</dbReference>
<dbReference type="Pfam" id="PF01782">
    <property type="entry name" value="RimM"/>
    <property type="match status" value="1"/>
</dbReference>
<organism evidence="8 9">
    <name type="scientific">Sediminicurvatus halobius</name>
    <dbReference type="NCBI Taxonomy" id="2182432"/>
    <lineage>
        <taxon>Bacteria</taxon>
        <taxon>Pseudomonadati</taxon>
        <taxon>Pseudomonadota</taxon>
        <taxon>Gammaproteobacteria</taxon>
        <taxon>Chromatiales</taxon>
        <taxon>Ectothiorhodospiraceae</taxon>
        <taxon>Sediminicurvatus</taxon>
    </lineage>
</organism>
<dbReference type="NCBIfam" id="TIGR02273">
    <property type="entry name" value="16S_RimM"/>
    <property type="match status" value="1"/>
</dbReference>
<evidence type="ECO:0000259" key="6">
    <source>
        <dbReference type="Pfam" id="PF01782"/>
    </source>
</evidence>
<proteinExistence type="inferred from homology"/>
<keyword evidence="4 5" id="KW-0143">Chaperone</keyword>
<dbReference type="SUPFAM" id="SSF50447">
    <property type="entry name" value="Translation proteins"/>
    <property type="match status" value="1"/>
</dbReference>
<protein>
    <recommendedName>
        <fullName evidence="5">Ribosome maturation factor RimM</fullName>
    </recommendedName>
</protein>
<keyword evidence="2 5" id="KW-0690">Ribosome biogenesis</keyword>
<evidence type="ECO:0000256" key="5">
    <source>
        <dbReference type="HAMAP-Rule" id="MF_00014"/>
    </source>
</evidence>
<comment type="subcellular location">
    <subcellularLocation>
        <location evidence="5">Cytoplasm</location>
    </subcellularLocation>
</comment>
<comment type="function">
    <text evidence="5">An accessory protein needed during the final step in the assembly of 30S ribosomal subunit, possibly for assembly of the head region. Essential for efficient processing of 16S rRNA. May be needed both before and after RbfA during the maturation of 16S rRNA. It has affinity for free ribosomal 30S subunits but not for 70S ribosomes.</text>
</comment>
<dbReference type="Gene3D" id="2.30.30.240">
    <property type="entry name" value="PRC-barrel domain"/>
    <property type="match status" value="1"/>
</dbReference>
<evidence type="ECO:0000259" key="7">
    <source>
        <dbReference type="Pfam" id="PF24986"/>
    </source>
</evidence>
<dbReference type="InterPro" id="IPR009000">
    <property type="entry name" value="Transl_B-barrel_sf"/>
</dbReference>
<comment type="similarity">
    <text evidence="5">Belongs to the RimM family.</text>
</comment>
<reference evidence="8 9" key="1">
    <citation type="submission" date="2018-05" db="EMBL/GenBank/DDBJ databases">
        <title>Spiribacter halobius sp. nov., a moderately halophilic bacterium isolated from marine solar saltern.</title>
        <authorList>
            <person name="Zheng W.-S."/>
            <person name="Lu D.-C."/>
            <person name="Du Z.-J."/>
        </authorList>
    </citation>
    <scope>NUCLEOTIDE SEQUENCE [LARGE SCALE GENOMIC DNA]</scope>
    <source>
        <strain evidence="8 9">E85</strain>
    </source>
</reference>